<evidence type="ECO:0000313" key="3">
    <source>
        <dbReference type="Proteomes" id="UP000235672"/>
    </source>
</evidence>
<dbReference type="EMBL" id="KZ613468">
    <property type="protein sequence ID" value="PMD26132.1"/>
    <property type="molecule type" value="Genomic_DNA"/>
</dbReference>
<dbReference type="AlphaFoldDB" id="A0A2J6QIQ8"/>
<feature type="region of interest" description="Disordered" evidence="1">
    <location>
        <begin position="24"/>
        <end position="50"/>
    </location>
</feature>
<keyword evidence="3" id="KW-1185">Reference proteome</keyword>
<evidence type="ECO:0000313" key="2">
    <source>
        <dbReference type="EMBL" id="PMD26132.1"/>
    </source>
</evidence>
<accession>A0A2J6QIQ8</accession>
<protein>
    <submittedName>
        <fullName evidence="2">Uncharacterized protein</fullName>
    </submittedName>
</protein>
<gene>
    <name evidence="2" type="ORF">NA56DRAFT_698298</name>
</gene>
<organism evidence="2 3">
    <name type="scientific">Hyaloscypha hepaticicola</name>
    <dbReference type="NCBI Taxonomy" id="2082293"/>
    <lineage>
        <taxon>Eukaryota</taxon>
        <taxon>Fungi</taxon>
        <taxon>Dikarya</taxon>
        <taxon>Ascomycota</taxon>
        <taxon>Pezizomycotina</taxon>
        <taxon>Leotiomycetes</taxon>
        <taxon>Helotiales</taxon>
        <taxon>Hyaloscyphaceae</taxon>
        <taxon>Hyaloscypha</taxon>
    </lineage>
</organism>
<feature type="compositionally biased region" description="Low complexity" evidence="1">
    <location>
        <begin position="24"/>
        <end position="36"/>
    </location>
</feature>
<evidence type="ECO:0000256" key="1">
    <source>
        <dbReference type="SAM" id="MobiDB-lite"/>
    </source>
</evidence>
<reference evidence="2 3" key="1">
    <citation type="submission" date="2016-05" db="EMBL/GenBank/DDBJ databases">
        <title>A degradative enzymes factory behind the ericoid mycorrhizal symbiosis.</title>
        <authorList>
            <consortium name="DOE Joint Genome Institute"/>
            <person name="Martino E."/>
            <person name="Morin E."/>
            <person name="Grelet G."/>
            <person name="Kuo A."/>
            <person name="Kohler A."/>
            <person name="Daghino S."/>
            <person name="Barry K."/>
            <person name="Choi C."/>
            <person name="Cichocki N."/>
            <person name="Clum A."/>
            <person name="Copeland A."/>
            <person name="Hainaut M."/>
            <person name="Haridas S."/>
            <person name="Labutti K."/>
            <person name="Lindquist E."/>
            <person name="Lipzen A."/>
            <person name="Khouja H.-R."/>
            <person name="Murat C."/>
            <person name="Ohm R."/>
            <person name="Olson A."/>
            <person name="Spatafora J."/>
            <person name="Veneault-Fourrey C."/>
            <person name="Henrissat B."/>
            <person name="Grigoriev I."/>
            <person name="Martin F."/>
            <person name="Perotto S."/>
        </authorList>
    </citation>
    <scope>NUCLEOTIDE SEQUENCE [LARGE SCALE GENOMIC DNA]</scope>
    <source>
        <strain evidence="2 3">UAMH 7357</strain>
    </source>
</reference>
<dbReference type="Proteomes" id="UP000235672">
    <property type="component" value="Unassembled WGS sequence"/>
</dbReference>
<proteinExistence type="predicted"/>
<name>A0A2J6QIQ8_9HELO</name>
<sequence length="206" mass="22044">MNSARASGSDAFVFVQHMSRISEPSYSDSSSACPDSGFGTGGHRSATRFTNRRRHAIDANDGEGPQRSIVHTPQPAVSYVRKWRTESAKCAAGPGQGFNLFLVKSKRWGLMDYQVTRSKVERCSGELESQIQNKKFLNAVGSGPFSHLLSLAQGIVRECSVSDALAAHAASVVTIGGDWKPPAYPAATTKPIDDLVIAALHRSAPG</sequence>